<dbReference type="Proteomes" id="UP000473658">
    <property type="component" value="Unassembled WGS sequence"/>
</dbReference>
<dbReference type="SMART" id="SM00421">
    <property type="entry name" value="HTH_LUXR"/>
    <property type="match status" value="1"/>
</dbReference>
<accession>A0AA88F6U2</accession>
<reference evidence="2 3" key="1">
    <citation type="submission" date="2018-08" db="EMBL/GenBank/DDBJ databases">
        <title>Crown Gall in kiwifruit.</title>
        <authorList>
            <person name="Visnovsky S.B."/>
            <person name="Pitman A.R."/>
        </authorList>
    </citation>
    <scope>NUCLEOTIDE SEQUENCE [LARGE SCALE GENOMIC DNA]</scope>
    <source>
        <strain evidence="2 3">SBV_302_78_2</strain>
    </source>
</reference>
<organism evidence="2 3">
    <name type="scientific">Rhizobium rhizogenes</name>
    <name type="common">Agrobacterium rhizogenes</name>
    <dbReference type="NCBI Taxonomy" id="359"/>
    <lineage>
        <taxon>Bacteria</taxon>
        <taxon>Pseudomonadati</taxon>
        <taxon>Pseudomonadota</taxon>
        <taxon>Alphaproteobacteria</taxon>
        <taxon>Hyphomicrobiales</taxon>
        <taxon>Rhizobiaceae</taxon>
        <taxon>Rhizobium/Agrobacterium group</taxon>
        <taxon>Rhizobium</taxon>
    </lineage>
</organism>
<feature type="domain" description="HTH luxR-type" evidence="1">
    <location>
        <begin position="1"/>
        <end position="64"/>
    </location>
</feature>
<evidence type="ECO:0000313" key="3">
    <source>
        <dbReference type="Proteomes" id="UP000473658"/>
    </source>
</evidence>
<protein>
    <recommendedName>
        <fullName evidence="1">HTH luxR-type domain-containing protein</fullName>
    </recommendedName>
</protein>
<dbReference type="EMBL" id="QRFF01000001">
    <property type="protein sequence ID" value="KAA3504617.1"/>
    <property type="molecule type" value="Genomic_DNA"/>
</dbReference>
<proteinExistence type="predicted"/>
<comment type="caution">
    <text evidence="2">The sequence shown here is derived from an EMBL/GenBank/DDBJ whole genome shotgun (WGS) entry which is preliminary data.</text>
</comment>
<dbReference type="SUPFAM" id="SSF46894">
    <property type="entry name" value="C-terminal effector domain of the bipartite response regulators"/>
    <property type="match status" value="1"/>
</dbReference>
<dbReference type="InterPro" id="IPR036388">
    <property type="entry name" value="WH-like_DNA-bd_sf"/>
</dbReference>
<dbReference type="InterPro" id="IPR000792">
    <property type="entry name" value="Tscrpt_reg_LuxR_C"/>
</dbReference>
<dbReference type="PROSITE" id="PS50043">
    <property type="entry name" value="HTH_LUXR_2"/>
    <property type="match status" value="1"/>
</dbReference>
<sequence>MIERIPTDREIECVQAIANGLTAKQASFKLDTSINLFNRLLERARLKTSAKTTAELVAIAMRNGWIA</sequence>
<evidence type="ECO:0000259" key="1">
    <source>
        <dbReference type="PROSITE" id="PS50043"/>
    </source>
</evidence>
<evidence type="ECO:0000313" key="2">
    <source>
        <dbReference type="EMBL" id="KAA3504617.1"/>
    </source>
</evidence>
<dbReference type="Gene3D" id="1.10.10.10">
    <property type="entry name" value="Winged helix-like DNA-binding domain superfamily/Winged helix DNA-binding domain"/>
    <property type="match status" value="1"/>
</dbReference>
<name>A0AA88F6U2_RHIRH</name>
<dbReference type="InterPro" id="IPR016032">
    <property type="entry name" value="Sig_transdc_resp-reg_C-effctor"/>
</dbReference>
<dbReference type="AlphaFoldDB" id="A0AA88F6U2"/>
<dbReference type="GO" id="GO:0006355">
    <property type="term" value="P:regulation of DNA-templated transcription"/>
    <property type="evidence" value="ECO:0007669"/>
    <property type="project" value="InterPro"/>
</dbReference>
<dbReference type="RefSeq" id="WP_149898064.1">
    <property type="nucleotide sequence ID" value="NZ_QRFF01000001.1"/>
</dbReference>
<dbReference type="GO" id="GO:0003677">
    <property type="term" value="F:DNA binding"/>
    <property type="evidence" value="ECO:0007669"/>
    <property type="project" value="InterPro"/>
</dbReference>
<gene>
    <name evidence="2" type="ORF">DXM27_05235</name>
</gene>